<evidence type="ECO:0000259" key="1">
    <source>
        <dbReference type="PROSITE" id="PS51794"/>
    </source>
</evidence>
<accession>A0A3R9PU14</accession>
<dbReference type="EMBL" id="RWIU01000001">
    <property type="protein sequence ID" value="RSK45989.1"/>
    <property type="molecule type" value="Genomic_DNA"/>
</dbReference>
<comment type="caution">
    <text evidence="2">The sequence shown here is derived from an EMBL/GenBank/DDBJ whole genome shotgun (WGS) entry which is preliminary data.</text>
</comment>
<evidence type="ECO:0000313" key="2">
    <source>
        <dbReference type="EMBL" id="RSK45989.1"/>
    </source>
</evidence>
<dbReference type="InterPro" id="IPR048554">
    <property type="entry name" value="DACNG"/>
</dbReference>
<dbReference type="RefSeq" id="WP_125435262.1">
    <property type="nucleotide sequence ID" value="NZ_RWIU01000001.1"/>
</dbReference>
<proteinExistence type="predicted"/>
<dbReference type="Pfam" id="PF21752">
    <property type="entry name" value="DACNG"/>
    <property type="match status" value="1"/>
</dbReference>
<dbReference type="Pfam" id="PF02457">
    <property type="entry name" value="DAC"/>
    <property type="match status" value="1"/>
</dbReference>
<keyword evidence="3" id="KW-1185">Reference proteome</keyword>
<organism evidence="2 3">
    <name type="scientific">Hymenobacter perfusus</name>
    <dbReference type="NCBI Taxonomy" id="1236770"/>
    <lineage>
        <taxon>Bacteria</taxon>
        <taxon>Pseudomonadati</taxon>
        <taxon>Bacteroidota</taxon>
        <taxon>Cytophagia</taxon>
        <taxon>Cytophagales</taxon>
        <taxon>Hymenobacteraceae</taxon>
        <taxon>Hymenobacter</taxon>
    </lineage>
</organism>
<dbReference type="Gene3D" id="3.40.1700.10">
    <property type="entry name" value="DNA integrity scanning protein, DisA, N-terminal domain"/>
    <property type="match status" value="1"/>
</dbReference>
<protein>
    <recommendedName>
        <fullName evidence="1">DAC domain-containing protein</fullName>
    </recommendedName>
</protein>
<name>A0A3R9PU14_9BACT</name>
<dbReference type="InterPro" id="IPR036888">
    <property type="entry name" value="DNA_integrity_DisA_N_sf"/>
</dbReference>
<dbReference type="InterPro" id="IPR003390">
    <property type="entry name" value="DNA_integrity_scan_DisA_N"/>
</dbReference>
<dbReference type="AlphaFoldDB" id="A0A3R9PU14"/>
<dbReference type="InterPro" id="IPR048555">
    <property type="entry name" value="DACNH"/>
</dbReference>
<dbReference type="SUPFAM" id="SSF143597">
    <property type="entry name" value="YojJ-like"/>
    <property type="match status" value="1"/>
</dbReference>
<reference evidence="2 3" key="1">
    <citation type="submission" date="2018-12" db="EMBL/GenBank/DDBJ databases">
        <authorList>
            <person name="Feng G."/>
            <person name="Zhu H."/>
        </authorList>
    </citation>
    <scope>NUCLEOTIDE SEQUENCE [LARGE SCALE GENOMIC DNA]</scope>
    <source>
        <strain evidence="2 3">LMG 26000</strain>
    </source>
</reference>
<dbReference type="Proteomes" id="UP000270291">
    <property type="component" value="Unassembled WGS sequence"/>
</dbReference>
<feature type="domain" description="DAC" evidence="1">
    <location>
        <begin position="379"/>
        <end position="525"/>
    </location>
</feature>
<dbReference type="Pfam" id="PF21750">
    <property type="entry name" value="DACNH"/>
    <property type="match status" value="1"/>
</dbReference>
<evidence type="ECO:0000313" key="3">
    <source>
        <dbReference type="Proteomes" id="UP000270291"/>
    </source>
</evidence>
<sequence>MLSPLPLLAAPPVAFGTPLPLPASFSIWPYQTRFRQAAQAIANGIFEVLDEDLNPYVLLLALPADDTNQGNFDEAPTPICLEPADCGLEALAFLEARARGRYYQYLHPWNAPEGELMPEEMVQRKRVALGLRQAVQEVLEDLAGSNKYQYYAGAPVLIQAHFVVPVLRLNRKVVQAYPTLQKNRYYTDGRLLSHSLLMSAVLRFHEECFKSLTEPEPGSGLLVRPRDTDEIIRSAGKLFMDTPAQDLGMNPSATKLFATCNTISSLRYEGAEGVGKLLLARRGHPNLAEVFALTCPTPLTDYRAVRKLLEMTTHDVSLLADGENVYALGRQVGQYDAAREDLFVISFVTHYAWEFQHGGQVLMRAHYGLPSLPRTRLNRARFRRDLKQTFQLTDSAKIERLWDVVVEASRQKHGTLLVITTEALAEADRLKLQCTLIEPVPLTPLITRLVTAIDGAVLLDPESYCYSIGVILDGKASGHGTSTRGARYNSAIRYVDSSPYPCLAIVVSEDGLVDVITKESLREEN</sequence>
<dbReference type="PROSITE" id="PS51794">
    <property type="entry name" value="DAC"/>
    <property type="match status" value="1"/>
</dbReference>
<dbReference type="OrthoDB" id="859517at2"/>
<gene>
    <name evidence="2" type="ORF">EI293_02095</name>
</gene>